<evidence type="ECO:0000313" key="2">
    <source>
        <dbReference type="Proteomes" id="UP000184465"/>
    </source>
</evidence>
<keyword evidence="2" id="KW-1185">Reference proteome</keyword>
<reference evidence="1 2" key="1">
    <citation type="submission" date="2016-11" db="EMBL/GenBank/DDBJ databases">
        <authorList>
            <person name="Jaros S."/>
            <person name="Januszkiewicz K."/>
            <person name="Wedrychowicz H."/>
        </authorList>
    </citation>
    <scope>NUCLEOTIDE SEQUENCE [LARGE SCALE GENOMIC DNA]</scope>
    <source>
        <strain evidence="1 2">DSM 15212</strain>
    </source>
</reference>
<gene>
    <name evidence="1" type="ORF">SAMN02745912_02203</name>
</gene>
<accession>A0A1M6PLS5</accession>
<organism evidence="1 2">
    <name type="scientific">Paramaledivibacter caminithermalis (strain DSM 15212 / CIP 107654 / DViRD3)</name>
    <name type="common">Clostridium caminithermale</name>
    <dbReference type="NCBI Taxonomy" id="1121301"/>
    <lineage>
        <taxon>Bacteria</taxon>
        <taxon>Bacillati</taxon>
        <taxon>Bacillota</taxon>
        <taxon>Clostridia</taxon>
        <taxon>Peptostreptococcales</taxon>
        <taxon>Caminicellaceae</taxon>
        <taxon>Paramaledivibacter</taxon>
    </lineage>
</organism>
<proteinExistence type="predicted"/>
<dbReference type="RefSeq" id="WP_073149811.1">
    <property type="nucleotide sequence ID" value="NZ_FRAG01000025.1"/>
</dbReference>
<name>A0A1M6PLS5_PARC5</name>
<dbReference type="AlphaFoldDB" id="A0A1M6PLS5"/>
<sequence>MRKKLCLILSVVLIFSLVNISFATSNLKFDKIRLQNLGYDEKEIKNMSKEEYNETLDMGKIISHNERYFKMVKRVNNIKDSEFLLSTIDNNDTKIIELTKEQFEQEVGNFKNNNKVTIFGTIDSDTATSSFVKLKTYVYDKITSGSHKGQHKIKHYFRLYTNEANNENIFGVSLSTTLLATGGEKFYLYWDKVDLDTGKTIERDYKKYTRAQHRGAEGYAFEFDLDDGYYIGRELYGRRDFSGSMYMYVESNNSSNTLFGAYGDFAMKKTFRTVNPYVSFKGDAGLGISPSSKYLEADNTEVIWRY</sequence>
<dbReference type="Proteomes" id="UP000184465">
    <property type="component" value="Unassembled WGS sequence"/>
</dbReference>
<dbReference type="EMBL" id="FRAG01000025">
    <property type="protein sequence ID" value="SHK08885.1"/>
    <property type="molecule type" value="Genomic_DNA"/>
</dbReference>
<protein>
    <submittedName>
        <fullName evidence="1">Uncharacterized protein</fullName>
    </submittedName>
</protein>
<evidence type="ECO:0000313" key="1">
    <source>
        <dbReference type="EMBL" id="SHK08885.1"/>
    </source>
</evidence>